<comment type="caution">
    <text evidence="3">The sequence shown here is derived from an EMBL/GenBank/DDBJ whole genome shotgun (WGS) entry which is preliminary data.</text>
</comment>
<keyword evidence="4" id="KW-1185">Reference proteome</keyword>
<keyword evidence="2" id="KW-1133">Transmembrane helix</keyword>
<gene>
    <name evidence="3" type="ORF">HETSPECPRED_006584</name>
</gene>
<evidence type="ECO:0000256" key="1">
    <source>
        <dbReference type="SAM" id="MobiDB-lite"/>
    </source>
</evidence>
<reference evidence="3" key="1">
    <citation type="submission" date="2021-03" db="EMBL/GenBank/DDBJ databases">
        <authorList>
            <person name="Tagirdzhanova G."/>
        </authorList>
    </citation>
    <scope>NUCLEOTIDE SEQUENCE</scope>
</reference>
<evidence type="ECO:0000313" key="4">
    <source>
        <dbReference type="Proteomes" id="UP000664521"/>
    </source>
</evidence>
<evidence type="ECO:0000256" key="2">
    <source>
        <dbReference type="SAM" id="Phobius"/>
    </source>
</evidence>
<name>A0A8H3IUR1_9LECA</name>
<feature type="transmembrane region" description="Helical" evidence="2">
    <location>
        <begin position="6"/>
        <end position="28"/>
    </location>
</feature>
<dbReference type="AlphaFoldDB" id="A0A8H3IUR1"/>
<protein>
    <submittedName>
        <fullName evidence="3">Uncharacterized protein</fullName>
    </submittedName>
</protein>
<proteinExistence type="predicted"/>
<organism evidence="3 4">
    <name type="scientific">Heterodermia speciosa</name>
    <dbReference type="NCBI Taxonomy" id="116794"/>
    <lineage>
        <taxon>Eukaryota</taxon>
        <taxon>Fungi</taxon>
        <taxon>Dikarya</taxon>
        <taxon>Ascomycota</taxon>
        <taxon>Pezizomycotina</taxon>
        <taxon>Lecanoromycetes</taxon>
        <taxon>OSLEUM clade</taxon>
        <taxon>Lecanoromycetidae</taxon>
        <taxon>Caliciales</taxon>
        <taxon>Physciaceae</taxon>
        <taxon>Heterodermia</taxon>
    </lineage>
</organism>
<sequence length="257" mass="28359">MTNKAFIGVFVLLVIIIIILIILAVTLFKRRKLRTVKVQDTESAAIGTEHVDFSNNLELQNMSAPPPPGPAQTRAIKKLNAAAASHQAPSPSIEQWRRRGFEFSPSPPATIPEQATASQQHQNPRQGRPSATPIADSFRKSRIGVAQTTPDEETSPRSSRPKLTLDTQQAASSPYAAQRSRDDAVAPGSKQKMASARKESRFQEHVESPGDGRWDEIELSPPRQSMQSNGSTWRDSFESNLPESWGRPVSSKRFPLD</sequence>
<feature type="region of interest" description="Disordered" evidence="1">
    <location>
        <begin position="101"/>
        <end position="257"/>
    </location>
</feature>
<feature type="compositionally biased region" description="Basic and acidic residues" evidence="1">
    <location>
        <begin position="196"/>
        <end position="216"/>
    </location>
</feature>
<feature type="compositionally biased region" description="Polar residues" evidence="1">
    <location>
        <begin position="222"/>
        <end position="242"/>
    </location>
</feature>
<dbReference type="Proteomes" id="UP000664521">
    <property type="component" value="Unassembled WGS sequence"/>
</dbReference>
<keyword evidence="2" id="KW-0812">Transmembrane</keyword>
<evidence type="ECO:0000313" key="3">
    <source>
        <dbReference type="EMBL" id="CAF9927429.1"/>
    </source>
</evidence>
<dbReference type="EMBL" id="CAJPDS010000044">
    <property type="protein sequence ID" value="CAF9927429.1"/>
    <property type="molecule type" value="Genomic_DNA"/>
</dbReference>
<keyword evidence="2" id="KW-0472">Membrane</keyword>
<accession>A0A8H3IUR1</accession>
<feature type="compositionally biased region" description="Polar residues" evidence="1">
    <location>
        <begin position="113"/>
        <end position="125"/>
    </location>
</feature>